<proteinExistence type="predicted"/>
<name>A0ABS6Y6L5_9BACT</name>
<evidence type="ECO:0008006" key="4">
    <source>
        <dbReference type="Google" id="ProtNLM"/>
    </source>
</evidence>
<feature type="transmembrane region" description="Helical" evidence="1">
    <location>
        <begin position="7"/>
        <end position="28"/>
    </location>
</feature>
<keyword evidence="1" id="KW-1133">Transmembrane helix</keyword>
<dbReference type="Proteomes" id="UP000812077">
    <property type="component" value="Unassembled WGS sequence"/>
</dbReference>
<sequence length="258" mass="30899">MSDQKKIYIALGIAFVPLLIYVICFVGAPVSNHTSDWGAFGSYASISISSLSIFLIYVTYREQRRTNEITRIERQIMTMINTLVVLSNKYHERLEVSYDKFLKHFKDLFFEISVWEYDKTTMICKYYYSMAIDDKYNEDFNYLFRYMQLCIDYILHERSVSVETKQLRITEFACTFPESMRMLLFCWLLNNNRNKIEDYFKAGIFMLDETSPYLLKYIISFVCTKKHPTQMTRSNVNIDDIILEDYPNEHFSETYKRF</sequence>
<gene>
    <name evidence="2" type="ORF">KZO77_08760</name>
</gene>
<evidence type="ECO:0000313" key="2">
    <source>
        <dbReference type="EMBL" id="MBW4755138.1"/>
    </source>
</evidence>
<comment type="caution">
    <text evidence="2">The sequence shown here is derived from an EMBL/GenBank/DDBJ whole genome shotgun (WGS) entry which is preliminary data.</text>
</comment>
<keyword evidence="1" id="KW-0472">Membrane</keyword>
<feature type="transmembrane region" description="Helical" evidence="1">
    <location>
        <begin position="40"/>
        <end position="60"/>
    </location>
</feature>
<evidence type="ECO:0000313" key="3">
    <source>
        <dbReference type="Proteomes" id="UP000812077"/>
    </source>
</evidence>
<organism evidence="2 3">
    <name type="scientific">Prevotella melaninogenica</name>
    <dbReference type="NCBI Taxonomy" id="28132"/>
    <lineage>
        <taxon>Bacteria</taxon>
        <taxon>Pseudomonadati</taxon>
        <taxon>Bacteroidota</taxon>
        <taxon>Bacteroidia</taxon>
        <taxon>Bacteroidales</taxon>
        <taxon>Prevotellaceae</taxon>
        <taxon>Prevotella</taxon>
    </lineage>
</organism>
<reference evidence="2 3" key="1">
    <citation type="submission" date="2021-07" db="EMBL/GenBank/DDBJ databases">
        <title>Genomic diversity and antimicrobial resistance of Prevotella spp. isolated from chronic lung disease airways.</title>
        <authorList>
            <person name="Webb K.A."/>
            <person name="Olagoke O.S."/>
            <person name="Baird T."/>
            <person name="Neill J."/>
            <person name="Pham A."/>
            <person name="Wells T.J."/>
            <person name="Ramsay K.A."/>
            <person name="Bell S.C."/>
            <person name="Sarovich D.S."/>
            <person name="Price E.P."/>
        </authorList>
    </citation>
    <scope>NUCLEOTIDE SEQUENCE [LARGE SCALE GENOMIC DNA]</scope>
    <source>
        <strain evidence="2 3">SCHI0027.S.6</strain>
    </source>
</reference>
<keyword evidence="1" id="KW-0812">Transmembrane</keyword>
<dbReference type="EMBL" id="JAHXCP010000015">
    <property type="protein sequence ID" value="MBW4755138.1"/>
    <property type="molecule type" value="Genomic_DNA"/>
</dbReference>
<keyword evidence="3" id="KW-1185">Reference proteome</keyword>
<evidence type="ECO:0000256" key="1">
    <source>
        <dbReference type="SAM" id="Phobius"/>
    </source>
</evidence>
<accession>A0ABS6Y6L5</accession>
<dbReference type="RefSeq" id="WP_219433678.1">
    <property type="nucleotide sequence ID" value="NZ_JAHXCP010000015.1"/>
</dbReference>
<protein>
    <recommendedName>
        <fullName evidence="4">Phage abortive infection protein</fullName>
    </recommendedName>
</protein>